<evidence type="ECO:0000313" key="1">
    <source>
        <dbReference type="EMBL" id="KAK2834394.1"/>
    </source>
</evidence>
<evidence type="ECO:0000313" key="2">
    <source>
        <dbReference type="Proteomes" id="UP001187315"/>
    </source>
</evidence>
<sequence length="103" mass="11647">MPNVLCHSSELQLHLTVMCSSDKDTLKLPEVLFQFSKAVIRRKSRCACAYLLSTKDIEDCHIIDHVLSTVIRARLQASTHPERLMGLNSLQLVPLGWYTPTVL</sequence>
<name>A0AA88MFB4_TACVA</name>
<keyword evidence="2" id="KW-1185">Reference proteome</keyword>
<reference evidence="1" key="1">
    <citation type="submission" date="2023-08" db="EMBL/GenBank/DDBJ databases">
        <title>Pelteobagrus vachellii genome.</title>
        <authorList>
            <person name="Liu H."/>
        </authorList>
    </citation>
    <scope>NUCLEOTIDE SEQUENCE</scope>
    <source>
        <strain evidence="1">PRFRI_2022a</strain>
        <tissue evidence="1">Muscle</tissue>
    </source>
</reference>
<dbReference type="EMBL" id="JAVHJS010000015">
    <property type="protein sequence ID" value="KAK2834394.1"/>
    <property type="molecule type" value="Genomic_DNA"/>
</dbReference>
<gene>
    <name evidence="1" type="ORF">Q7C36_015095</name>
</gene>
<dbReference type="AlphaFoldDB" id="A0AA88MFB4"/>
<dbReference type="Proteomes" id="UP001187315">
    <property type="component" value="Unassembled WGS sequence"/>
</dbReference>
<organism evidence="1 2">
    <name type="scientific">Tachysurus vachellii</name>
    <name type="common">Darkbarbel catfish</name>
    <name type="synonym">Pelteobagrus vachellii</name>
    <dbReference type="NCBI Taxonomy" id="175792"/>
    <lineage>
        <taxon>Eukaryota</taxon>
        <taxon>Metazoa</taxon>
        <taxon>Chordata</taxon>
        <taxon>Craniata</taxon>
        <taxon>Vertebrata</taxon>
        <taxon>Euteleostomi</taxon>
        <taxon>Actinopterygii</taxon>
        <taxon>Neopterygii</taxon>
        <taxon>Teleostei</taxon>
        <taxon>Ostariophysi</taxon>
        <taxon>Siluriformes</taxon>
        <taxon>Bagridae</taxon>
        <taxon>Tachysurus</taxon>
    </lineage>
</organism>
<protein>
    <submittedName>
        <fullName evidence="1">Uncharacterized protein</fullName>
    </submittedName>
</protein>
<comment type="caution">
    <text evidence="1">The sequence shown here is derived from an EMBL/GenBank/DDBJ whole genome shotgun (WGS) entry which is preliminary data.</text>
</comment>
<proteinExistence type="predicted"/>
<accession>A0AA88MFB4</accession>